<dbReference type="Proteomes" id="UP000465112">
    <property type="component" value="Chromosome 24"/>
</dbReference>
<keyword evidence="1" id="KW-0472">Membrane</keyword>
<evidence type="ECO:0000313" key="2">
    <source>
        <dbReference type="EMBL" id="KAF1371835.1"/>
    </source>
</evidence>
<proteinExistence type="predicted"/>
<accession>A0A6A5DZB9</accession>
<dbReference type="AlphaFoldDB" id="A0A6A5DZB9"/>
<keyword evidence="1" id="KW-0812">Transmembrane</keyword>
<gene>
    <name evidence="2" type="ORF">PFLUV_G00273490</name>
</gene>
<comment type="caution">
    <text evidence="2">The sequence shown here is derived from an EMBL/GenBank/DDBJ whole genome shotgun (WGS) entry which is preliminary data.</text>
</comment>
<name>A0A6A5DZB9_PERFL</name>
<protein>
    <submittedName>
        <fullName evidence="2">Uncharacterized protein</fullName>
    </submittedName>
</protein>
<evidence type="ECO:0000256" key="1">
    <source>
        <dbReference type="SAM" id="Phobius"/>
    </source>
</evidence>
<organism evidence="2 3">
    <name type="scientific">Perca fluviatilis</name>
    <name type="common">European perch</name>
    <dbReference type="NCBI Taxonomy" id="8168"/>
    <lineage>
        <taxon>Eukaryota</taxon>
        <taxon>Metazoa</taxon>
        <taxon>Chordata</taxon>
        <taxon>Craniata</taxon>
        <taxon>Vertebrata</taxon>
        <taxon>Euteleostomi</taxon>
        <taxon>Actinopterygii</taxon>
        <taxon>Neopterygii</taxon>
        <taxon>Teleostei</taxon>
        <taxon>Neoteleostei</taxon>
        <taxon>Acanthomorphata</taxon>
        <taxon>Eupercaria</taxon>
        <taxon>Perciformes</taxon>
        <taxon>Percoidei</taxon>
        <taxon>Percidae</taxon>
        <taxon>Percinae</taxon>
        <taxon>Perca</taxon>
    </lineage>
</organism>
<keyword evidence="1" id="KW-1133">Transmembrane helix</keyword>
<reference evidence="2 3" key="1">
    <citation type="submission" date="2019-06" db="EMBL/GenBank/DDBJ databases">
        <title>A chromosome-scale genome assembly of the European perch, Perca fluviatilis.</title>
        <authorList>
            <person name="Roques C."/>
            <person name="Zahm M."/>
            <person name="Cabau C."/>
            <person name="Klopp C."/>
            <person name="Bouchez O."/>
            <person name="Donnadieu C."/>
            <person name="Kuhl H."/>
            <person name="Gislard M."/>
            <person name="Guendouz S."/>
            <person name="Journot L."/>
            <person name="Haffray P."/>
            <person name="Bestin A."/>
            <person name="Morvezen R."/>
            <person name="Feron R."/>
            <person name="Wen M."/>
            <person name="Jouanno E."/>
            <person name="Herpin A."/>
            <person name="Schartl M."/>
            <person name="Postlethwait J."/>
            <person name="Schaerlinger B."/>
            <person name="Chardard D."/>
            <person name="Lecocq T."/>
            <person name="Poncet C."/>
            <person name="Jaffrelo L."/>
            <person name="Lampietro C."/>
            <person name="Guiguen Y."/>
        </authorList>
    </citation>
    <scope>NUCLEOTIDE SEQUENCE [LARGE SCALE GENOMIC DNA]</scope>
    <source>
        <tissue evidence="2">Blood</tissue>
    </source>
</reference>
<sequence>MEYERSRSLSTVLPGMIALNAELKSANGTPHIRAGALQLQSNTRRPATAAGSSVETIVFLCEAIERSAEMEPSTADGNQDLVVFWEEIPPVQRLKCQVLQDVKPVLRLTANSYHTPAASSDHQRIHATLLQVMASSSRLEQKLDRSLWTLKVFMVLAMVLTALWGLTLYIHYSAGYFNRWITAKN</sequence>
<keyword evidence="3" id="KW-1185">Reference proteome</keyword>
<evidence type="ECO:0000313" key="3">
    <source>
        <dbReference type="Proteomes" id="UP000465112"/>
    </source>
</evidence>
<dbReference type="EMBL" id="VHII01000024">
    <property type="protein sequence ID" value="KAF1371835.1"/>
    <property type="molecule type" value="Genomic_DNA"/>
</dbReference>
<feature type="transmembrane region" description="Helical" evidence="1">
    <location>
        <begin position="148"/>
        <end position="170"/>
    </location>
</feature>